<dbReference type="OrthoDB" id="426293at2759"/>
<feature type="coiled-coil region" evidence="4">
    <location>
        <begin position="350"/>
        <end position="378"/>
    </location>
</feature>
<dbReference type="RefSeq" id="XP_005829065.1">
    <property type="nucleotide sequence ID" value="XM_005829008.1"/>
</dbReference>
<feature type="region of interest" description="Disordered" evidence="5">
    <location>
        <begin position="18"/>
        <end position="165"/>
    </location>
</feature>
<keyword evidence="8" id="KW-1185">Reference proteome</keyword>
<organism evidence="6">
    <name type="scientific">Guillardia theta (strain CCMP2712)</name>
    <name type="common">Cryptophyte</name>
    <dbReference type="NCBI Taxonomy" id="905079"/>
    <lineage>
        <taxon>Eukaryota</taxon>
        <taxon>Cryptophyceae</taxon>
        <taxon>Pyrenomonadales</taxon>
        <taxon>Geminigeraceae</taxon>
        <taxon>Guillardia</taxon>
    </lineage>
</organism>
<evidence type="ECO:0000256" key="3">
    <source>
        <dbReference type="PROSITE-ProRule" id="PRU00023"/>
    </source>
</evidence>
<dbReference type="PANTHER" id="PTHR24161:SF85">
    <property type="entry name" value="PALMITOYLTRANSFERASE HIP14"/>
    <property type="match status" value="1"/>
</dbReference>
<dbReference type="STRING" id="905079.L1J1W4"/>
<keyword evidence="2 3" id="KW-0040">ANK repeat</keyword>
<feature type="repeat" description="ANK" evidence="3">
    <location>
        <begin position="301"/>
        <end position="333"/>
    </location>
</feature>
<keyword evidence="1" id="KW-0677">Repeat</keyword>
<dbReference type="PANTHER" id="PTHR24161">
    <property type="entry name" value="ANK_REP_REGION DOMAIN-CONTAINING PROTEIN-RELATED"/>
    <property type="match status" value="1"/>
</dbReference>
<dbReference type="GeneID" id="17298724"/>
<protein>
    <submittedName>
        <fullName evidence="6 7">Uncharacterized protein</fullName>
    </submittedName>
</protein>
<dbReference type="SMART" id="SM00248">
    <property type="entry name" value="ANK"/>
    <property type="match status" value="2"/>
</dbReference>
<dbReference type="KEGG" id="gtt:GUITHDRAFT_111938"/>
<dbReference type="EMBL" id="JH993019">
    <property type="protein sequence ID" value="EKX42085.1"/>
    <property type="molecule type" value="Genomic_DNA"/>
</dbReference>
<evidence type="ECO:0000313" key="7">
    <source>
        <dbReference type="EnsemblProtists" id="EKX42085"/>
    </source>
</evidence>
<feature type="compositionally biased region" description="Basic and acidic residues" evidence="5">
    <location>
        <begin position="21"/>
        <end position="32"/>
    </location>
</feature>
<reference evidence="6 8" key="1">
    <citation type="journal article" date="2012" name="Nature">
        <title>Algal genomes reveal evolutionary mosaicism and the fate of nucleomorphs.</title>
        <authorList>
            <consortium name="DOE Joint Genome Institute"/>
            <person name="Curtis B.A."/>
            <person name="Tanifuji G."/>
            <person name="Burki F."/>
            <person name="Gruber A."/>
            <person name="Irimia M."/>
            <person name="Maruyama S."/>
            <person name="Arias M.C."/>
            <person name="Ball S.G."/>
            <person name="Gile G.H."/>
            <person name="Hirakawa Y."/>
            <person name="Hopkins J.F."/>
            <person name="Kuo A."/>
            <person name="Rensing S.A."/>
            <person name="Schmutz J."/>
            <person name="Symeonidi A."/>
            <person name="Elias M."/>
            <person name="Eveleigh R.J."/>
            <person name="Herman E.K."/>
            <person name="Klute M.J."/>
            <person name="Nakayama T."/>
            <person name="Obornik M."/>
            <person name="Reyes-Prieto A."/>
            <person name="Armbrust E.V."/>
            <person name="Aves S.J."/>
            <person name="Beiko R.G."/>
            <person name="Coutinho P."/>
            <person name="Dacks J.B."/>
            <person name="Durnford D.G."/>
            <person name="Fast N.M."/>
            <person name="Green B.R."/>
            <person name="Grisdale C.J."/>
            <person name="Hempel F."/>
            <person name="Henrissat B."/>
            <person name="Hoppner M.P."/>
            <person name="Ishida K."/>
            <person name="Kim E."/>
            <person name="Koreny L."/>
            <person name="Kroth P.G."/>
            <person name="Liu Y."/>
            <person name="Malik S.B."/>
            <person name="Maier U.G."/>
            <person name="McRose D."/>
            <person name="Mock T."/>
            <person name="Neilson J.A."/>
            <person name="Onodera N.T."/>
            <person name="Poole A.M."/>
            <person name="Pritham E.J."/>
            <person name="Richards T.A."/>
            <person name="Rocap G."/>
            <person name="Roy S.W."/>
            <person name="Sarai C."/>
            <person name="Schaack S."/>
            <person name="Shirato S."/>
            <person name="Slamovits C.H."/>
            <person name="Spencer D.F."/>
            <person name="Suzuki S."/>
            <person name="Worden A.Z."/>
            <person name="Zauner S."/>
            <person name="Barry K."/>
            <person name="Bell C."/>
            <person name="Bharti A.K."/>
            <person name="Crow J.A."/>
            <person name="Grimwood J."/>
            <person name="Kramer R."/>
            <person name="Lindquist E."/>
            <person name="Lucas S."/>
            <person name="Salamov A."/>
            <person name="McFadden G.I."/>
            <person name="Lane C.E."/>
            <person name="Keeling P.J."/>
            <person name="Gray M.W."/>
            <person name="Grigoriev I.V."/>
            <person name="Archibald J.M."/>
        </authorList>
    </citation>
    <scope>NUCLEOTIDE SEQUENCE</scope>
    <source>
        <strain evidence="6 8">CCMP2712</strain>
    </source>
</reference>
<dbReference type="PaxDb" id="55529-EKX42085"/>
<name>L1J1W4_GUITC</name>
<evidence type="ECO:0000256" key="1">
    <source>
        <dbReference type="ARBA" id="ARBA00022737"/>
    </source>
</evidence>
<evidence type="ECO:0000313" key="6">
    <source>
        <dbReference type="EMBL" id="EKX42085.1"/>
    </source>
</evidence>
<sequence>MLKEDSSVQIASIVKRGGYVRKRDGTGDEKSDVTSPSPVKRASSAPRIQAQASSSAAKPAAAAAAAAATTTTKKPAAPAAAAAKKPVAATKPGASGAKSSATSSSKAPAAKKTTAKPKTTTTAKKASPAKKEMSEEERLKAEEELERQREEREAAERERREREQRMRDELTALILEEEKRIQKKEEDKKKREREYNRRKTKIFEHAFDDELEDVRQLLGISDASGKIQRACTTDPDSMTCVCLCDPWYRGINSLTSYVEPDCVNENNSTPLSEAAVGGATSVLRELLRHGATSVIDLQDSHGRTPIFRAAFMRKPEACRLLLSYGANCDIRNNDGESPMDAASDQEVKEVRCLHALREENEEEKEEDEEDKLAQISDVCCKILAGFSAERMEEARARIEQELHACWTPPPQEKEPADLVPQTAHSCRIGLRALQETLDEIRKADRRPALIIDLSSNAQTFLRYRDNNLLMTYKPGDLEPETVRKALIGALRYGKPFVIDNGDLVLDWVKLEQTFDKISPTLWMDIVMCSITKDHKFFHLVKKEDGELFLEHQFTQHCLDHFQFILLSRLPQVPQAFSDTFYLVTTA</sequence>
<dbReference type="EnsemblProtists" id="EKX42085">
    <property type="protein sequence ID" value="EKX42085"/>
    <property type="gene ID" value="GUITHDRAFT_111938"/>
</dbReference>
<proteinExistence type="predicted"/>
<evidence type="ECO:0000256" key="4">
    <source>
        <dbReference type="SAM" id="Coils"/>
    </source>
</evidence>
<dbReference type="InterPro" id="IPR002110">
    <property type="entry name" value="Ankyrin_rpt"/>
</dbReference>
<dbReference type="AlphaFoldDB" id="L1J1W4"/>
<evidence type="ECO:0000256" key="5">
    <source>
        <dbReference type="SAM" id="MobiDB-lite"/>
    </source>
</evidence>
<gene>
    <name evidence="6" type="ORF">GUITHDRAFT_111938</name>
</gene>
<evidence type="ECO:0000256" key="2">
    <source>
        <dbReference type="ARBA" id="ARBA00023043"/>
    </source>
</evidence>
<dbReference type="Pfam" id="PF12796">
    <property type="entry name" value="Ank_2"/>
    <property type="match status" value="1"/>
</dbReference>
<keyword evidence="4" id="KW-0175">Coiled coil</keyword>
<dbReference type="eggNOG" id="ENOG502S469">
    <property type="taxonomic scope" value="Eukaryota"/>
</dbReference>
<dbReference type="OMA" id="SEHDRCQ"/>
<dbReference type="SUPFAM" id="SSF48403">
    <property type="entry name" value="Ankyrin repeat"/>
    <property type="match status" value="1"/>
</dbReference>
<dbReference type="PROSITE" id="PS50088">
    <property type="entry name" value="ANK_REPEAT"/>
    <property type="match status" value="1"/>
</dbReference>
<dbReference type="Proteomes" id="UP000011087">
    <property type="component" value="Unassembled WGS sequence"/>
</dbReference>
<evidence type="ECO:0000313" key="8">
    <source>
        <dbReference type="Proteomes" id="UP000011087"/>
    </source>
</evidence>
<reference evidence="8" key="2">
    <citation type="submission" date="2012-11" db="EMBL/GenBank/DDBJ databases">
        <authorList>
            <person name="Kuo A."/>
            <person name="Curtis B.A."/>
            <person name="Tanifuji G."/>
            <person name="Burki F."/>
            <person name="Gruber A."/>
            <person name="Irimia M."/>
            <person name="Maruyama S."/>
            <person name="Arias M.C."/>
            <person name="Ball S.G."/>
            <person name="Gile G.H."/>
            <person name="Hirakawa Y."/>
            <person name="Hopkins J.F."/>
            <person name="Rensing S.A."/>
            <person name="Schmutz J."/>
            <person name="Symeonidi A."/>
            <person name="Elias M."/>
            <person name="Eveleigh R.J."/>
            <person name="Herman E.K."/>
            <person name="Klute M.J."/>
            <person name="Nakayama T."/>
            <person name="Obornik M."/>
            <person name="Reyes-Prieto A."/>
            <person name="Armbrust E.V."/>
            <person name="Aves S.J."/>
            <person name="Beiko R.G."/>
            <person name="Coutinho P."/>
            <person name="Dacks J.B."/>
            <person name="Durnford D.G."/>
            <person name="Fast N.M."/>
            <person name="Green B.R."/>
            <person name="Grisdale C."/>
            <person name="Hempe F."/>
            <person name="Henrissat B."/>
            <person name="Hoppner M.P."/>
            <person name="Ishida K.-I."/>
            <person name="Kim E."/>
            <person name="Koreny L."/>
            <person name="Kroth P.G."/>
            <person name="Liu Y."/>
            <person name="Malik S.-B."/>
            <person name="Maier U.G."/>
            <person name="McRose D."/>
            <person name="Mock T."/>
            <person name="Neilson J.A."/>
            <person name="Onodera N.T."/>
            <person name="Poole A.M."/>
            <person name="Pritham E.J."/>
            <person name="Richards T.A."/>
            <person name="Rocap G."/>
            <person name="Roy S.W."/>
            <person name="Sarai C."/>
            <person name="Schaack S."/>
            <person name="Shirato S."/>
            <person name="Slamovits C.H."/>
            <person name="Spencer D.F."/>
            <person name="Suzuki S."/>
            <person name="Worden A.Z."/>
            <person name="Zauner S."/>
            <person name="Barry K."/>
            <person name="Bell C."/>
            <person name="Bharti A.K."/>
            <person name="Crow J.A."/>
            <person name="Grimwood J."/>
            <person name="Kramer R."/>
            <person name="Lindquist E."/>
            <person name="Lucas S."/>
            <person name="Salamov A."/>
            <person name="McFadden G.I."/>
            <person name="Lane C.E."/>
            <person name="Keeling P.J."/>
            <person name="Gray M.W."/>
            <person name="Grigoriev I.V."/>
            <person name="Archibald J.M."/>
        </authorList>
    </citation>
    <scope>NUCLEOTIDE SEQUENCE</scope>
    <source>
        <strain evidence="8">CCMP2712</strain>
    </source>
</reference>
<reference evidence="7" key="3">
    <citation type="submission" date="2015-06" db="UniProtKB">
        <authorList>
            <consortium name="EnsemblProtists"/>
        </authorList>
    </citation>
    <scope>IDENTIFICATION</scope>
</reference>
<feature type="compositionally biased region" description="Basic and acidic residues" evidence="5">
    <location>
        <begin position="129"/>
        <end position="165"/>
    </location>
</feature>
<dbReference type="HOGENOM" id="CLU_034031_0_0_1"/>
<accession>L1J1W4</accession>
<dbReference type="Gene3D" id="1.25.40.20">
    <property type="entry name" value="Ankyrin repeat-containing domain"/>
    <property type="match status" value="1"/>
</dbReference>
<dbReference type="InterPro" id="IPR036770">
    <property type="entry name" value="Ankyrin_rpt-contain_sf"/>
</dbReference>
<feature type="compositionally biased region" description="Low complexity" evidence="5">
    <location>
        <begin position="42"/>
        <end position="126"/>
    </location>
</feature>
<dbReference type="PROSITE" id="PS50297">
    <property type="entry name" value="ANK_REP_REGION"/>
    <property type="match status" value="1"/>
</dbReference>